<dbReference type="EMBL" id="CAGS01000472">
    <property type="protein sequence ID" value="CCF85612.1"/>
    <property type="molecule type" value="Genomic_DNA"/>
</dbReference>
<dbReference type="SUPFAM" id="SSF50346">
    <property type="entry name" value="PRC-barrel domain"/>
    <property type="match status" value="1"/>
</dbReference>
<name>I4ELQ0_9BACT</name>
<dbReference type="InterPro" id="IPR018684">
    <property type="entry name" value="DUF2171"/>
</dbReference>
<protein>
    <submittedName>
        <fullName evidence="1">Heat shock protein Hsp20</fullName>
    </submittedName>
</protein>
<dbReference type="Proteomes" id="UP000004221">
    <property type="component" value="Unassembled WGS sequence"/>
</dbReference>
<dbReference type="InterPro" id="IPR011033">
    <property type="entry name" value="PRC_barrel-like_sf"/>
</dbReference>
<proteinExistence type="predicted"/>
<comment type="caution">
    <text evidence="1">The sequence shown here is derived from an EMBL/GenBank/DDBJ whole genome shotgun (WGS) entry which is preliminary data.</text>
</comment>
<keyword evidence="2" id="KW-1185">Reference proteome</keyword>
<evidence type="ECO:0000313" key="2">
    <source>
        <dbReference type="Proteomes" id="UP000004221"/>
    </source>
</evidence>
<dbReference type="Pfam" id="PF09939">
    <property type="entry name" value="DUF2171"/>
    <property type="match status" value="1"/>
</dbReference>
<dbReference type="AlphaFoldDB" id="I4ELQ0"/>
<dbReference type="OrthoDB" id="5381335at2"/>
<organism evidence="1 2">
    <name type="scientific">Nitrolancea hollandica Lb</name>
    <dbReference type="NCBI Taxonomy" id="1129897"/>
    <lineage>
        <taxon>Bacteria</taxon>
        <taxon>Pseudomonadati</taxon>
        <taxon>Thermomicrobiota</taxon>
        <taxon>Thermomicrobia</taxon>
        <taxon>Sphaerobacterales</taxon>
        <taxon>Sphaerobacterineae</taxon>
        <taxon>Sphaerobacteraceae</taxon>
        <taxon>Nitrolancea</taxon>
    </lineage>
</organism>
<dbReference type="RefSeq" id="WP_008480636.1">
    <property type="nucleotide sequence ID" value="NZ_CAGS01000472.1"/>
</dbReference>
<sequence length="77" mass="8781">MTADQIRTGMHVVALDGEPVGEVKEIRNDAFLVNRPLKTDIFVPYTDVERVESGNQSVVLKMPKWEVDRTRFDIPPL</sequence>
<accession>I4ELQ0</accession>
<gene>
    <name evidence="1" type="ORF">NITHO_5230002</name>
</gene>
<evidence type="ECO:0000313" key="1">
    <source>
        <dbReference type="EMBL" id="CCF85612.1"/>
    </source>
</evidence>
<keyword evidence="1" id="KW-0346">Stress response</keyword>
<reference evidence="1 2" key="1">
    <citation type="journal article" date="2012" name="ISME J.">
        <title>Nitrification expanded: discovery, physiology and genomics of a nitrite-oxidizing bacterium from the phylum Chloroflexi.</title>
        <authorList>
            <person name="Sorokin D.Y."/>
            <person name="Lucker S."/>
            <person name="Vejmelkova D."/>
            <person name="Kostrikina N.A."/>
            <person name="Kleerebezem R."/>
            <person name="Rijpstra W.I."/>
            <person name="Damste J.S."/>
            <person name="Le Paslier D."/>
            <person name="Muyzer G."/>
            <person name="Wagner M."/>
            <person name="van Loosdrecht M.C."/>
            <person name="Daims H."/>
        </authorList>
    </citation>
    <scope>NUCLEOTIDE SEQUENCE [LARGE SCALE GENOMIC DNA]</scope>
    <source>
        <strain evidence="2">none</strain>
    </source>
</reference>